<keyword evidence="2" id="KW-1185">Reference proteome</keyword>
<dbReference type="KEGG" id="taa:NMY3_01244"/>
<gene>
    <name evidence="1" type="ORF">NMY3_01244</name>
</gene>
<dbReference type="GeneID" id="60421321"/>
<dbReference type="Proteomes" id="UP000058925">
    <property type="component" value="Chromosome"/>
</dbReference>
<reference evidence="2" key="1">
    <citation type="submission" date="2015-10" db="EMBL/GenBank/DDBJ databases">
        <title>Niche specialization of a soil ammonia-oxidizing archaeon, Candidatus Nitrosocosmicus oleophilus.</title>
        <authorList>
            <person name="Jung M.-Y."/>
            <person name="Rhee S.-K."/>
        </authorList>
    </citation>
    <scope>NUCLEOTIDE SEQUENCE [LARGE SCALE GENOMIC DNA]</scope>
    <source>
        <strain evidence="2">MY3</strain>
    </source>
</reference>
<evidence type="ECO:0000313" key="2">
    <source>
        <dbReference type="Proteomes" id="UP000058925"/>
    </source>
</evidence>
<sequence>MQKTKTITFDPFKNGVDSFVVQLYTMCTSNPYKETWSLDEIYRARYPNSTQDKSKNMEILRNNLKWLKSKEVIEYPNNNSIKLIKYRLSSLIDGV</sequence>
<dbReference type="AlphaFoldDB" id="A0A654LVI4"/>
<proteinExistence type="predicted"/>
<dbReference type="EMBL" id="CP012850">
    <property type="protein sequence ID" value="ALI35448.1"/>
    <property type="molecule type" value="Genomic_DNA"/>
</dbReference>
<evidence type="ECO:0000313" key="1">
    <source>
        <dbReference type="EMBL" id="ALI35448.1"/>
    </source>
</evidence>
<organism evidence="1 2">
    <name type="scientific">Candidatus Nitrosocosmicus oleophilus</name>
    <dbReference type="NCBI Taxonomy" id="1353260"/>
    <lineage>
        <taxon>Archaea</taxon>
        <taxon>Nitrososphaerota</taxon>
        <taxon>Nitrososphaeria</taxon>
        <taxon>Nitrososphaerales</taxon>
        <taxon>Nitrososphaeraceae</taxon>
        <taxon>Candidatus Nitrosocosmicus</taxon>
    </lineage>
</organism>
<dbReference type="OrthoDB" id="11150at2157"/>
<accession>A0A654LVI4</accession>
<name>A0A654LVI4_9ARCH</name>
<protein>
    <submittedName>
        <fullName evidence="1">Uncharacterized protein</fullName>
    </submittedName>
</protein>
<dbReference type="RefSeq" id="WP_196817911.1">
    <property type="nucleotide sequence ID" value="NZ_CP012850.1"/>
</dbReference>